<keyword evidence="5" id="KW-0576">Peroxisome</keyword>
<evidence type="ECO:0000313" key="9">
    <source>
        <dbReference type="Proteomes" id="UP000774326"/>
    </source>
</evidence>
<dbReference type="Pfam" id="PF25098">
    <property type="entry name" value="PEX18_PEX21_C"/>
    <property type="match status" value="1"/>
</dbReference>
<accession>A0A9P8PZQ9</accession>
<dbReference type="OrthoDB" id="5407351at2759"/>
<feature type="compositionally biased region" description="Basic and acidic residues" evidence="6">
    <location>
        <begin position="324"/>
        <end position="339"/>
    </location>
</feature>
<evidence type="ECO:0000256" key="2">
    <source>
        <dbReference type="ARBA" id="ARBA00004496"/>
    </source>
</evidence>
<evidence type="ECO:0000256" key="6">
    <source>
        <dbReference type="SAM" id="MobiDB-lite"/>
    </source>
</evidence>
<feature type="region of interest" description="Disordered" evidence="6">
    <location>
        <begin position="68"/>
        <end position="88"/>
    </location>
</feature>
<dbReference type="AlphaFoldDB" id="A0A9P8PZQ9"/>
<feature type="compositionally biased region" description="Low complexity" evidence="6">
    <location>
        <begin position="29"/>
        <end position="40"/>
    </location>
</feature>
<reference evidence="8" key="1">
    <citation type="journal article" date="2021" name="Open Biol.">
        <title>Shared evolutionary footprints suggest mitochondrial oxidative damage underlies multiple complex I losses in fungi.</title>
        <authorList>
            <person name="Schikora-Tamarit M.A."/>
            <person name="Marcet-Houben M."/>
            <person name="Nosek J."/>
            <person name="Gabaldon T."/>
        </authorList>
    </citation>
    <scope>NUCLEOTIDE SEQUENCE</scope>
    <source>
        <strain evidence="8">CBS2887</strain>
    </source>
</reference>
<feature type="region of interest" description="Disordered" evidence="6">
    <location>
        <begin position="292"/>
        <end position="339"/>
    </location>
</feature>
<comment type="subcellular location">
    <subcellularLocation>
        <location evidence="2">Cytoplasm</location>
    </subcellularLocation>
    <subcellularLocation>
        <location evidence="1">Peroxisome</location>
    </subcellularLocation>
</comment>
<proteinExistence type="predicted"/>
<dbReference type="GO" id="GO:0005777">
    <property type="term" value="C:peroxisome"/>
    <property type="evidence" value="ECO:0007669"/>
    <property type="project" value="UniProtKB-SubCell"/>
</dbReference>
<feature type="region of interest" description="Disordered" evidence="6">
    <location>
        <begin position="1"/>
        <end position="49"/>
    </location>
</feature>
<keyword evidence="4" id="KW-0832">Ubl conjugation</keyword>
<sequence length="339" mass="38903">MADCGPINPLQQISKHSQQDRSLQQDRVGSSQHQQGQQTQIRSLQHSQQLDNEFTQRQQAHAQFQPGLMKQSFQQPPPRSLAFQQQNQGSWANDFAQLSLSGQPQHQHQQQGQAQWNQQFLHSQNLQQAHVNQTQHQSSNLHQFHNRQMPMMNTPQVLFNQTTTSLHSHRPTEHAEVYHNDKIHNHLEEEFQRIEASLANPVQTQPKEQEQPIVDINTPNLQFQQTAQDISKAMSSAKGPSTSAKFKNSQFLNLMMNIGSGDITLNQEETKLINTEGQDIHELKTAESLPDPLAGLSAEDITTPFATAQKVQQQQNSDSQRPYTWDEHYDDYRNDDREF</sequence>
<evidence type="ECO:0000256" key="5">
    <source>
        <dbReference type="ARBA" id="ARBA00023140"/>
    </source>
</evidence>
<feature type="domain" description="PEX18/PEX21 C-terminal" evidence="7">
    <location>
        <begin position="221"/>
        <end position="270"/>
    </location>
</feature>
<feature type="compositionally biased region" description="Polar residues" evidence="6">
    <location>
        <begin position="9"/>
        <end position="28"/>
    </location>
</feature>
<reference evidence="8" key="2">
    <citation type="submission" date="2021-01" db="EMBL/GenBank/DDBJ databases">
        <authorList>
            <person name="Schikora-Tamarit M.A."/>
        </authorList>
    </citation>
    <scope>NUCLEOTIDE SEQUENCE</scope>
    <source>
        <strain evidence="8">CBS2887</strain>
    </source>
</reference>
<dbReference type="InterPro" id="IPR056940">
    <property type="entry name" value="PEX18_PEX21_C"/>
</dbReference>
<evidence type="ECO:0000256" key="4">
    <source>
        <dbReference type="ARBA" id="ARBA00022843"/>
    </source>
</evidence>
<feature type="compositionally biased region" description="Low complexity" evidence="6">
    <location>
        <begin position="309"/>
        <end position="320"/>
    </location>
</feature>
<name>A0A9P8PZQ9_WICPI</name>
<evidence type="ECO:0000259" key="7">
    <source>
        <dbReference type="Pfam" id="PF25098"/>
    </source>
</evidence>
<organism evidence="8 9">
    <name type="scientific">Wickerhamomyces pijperi</name>
    <name type="common">Yeast</name>
    <name type="synonym">Pichia pijperi</name>
    <dbReference type="NCBI Taxonomy" id="599730"/>
    <lineage>
        <taxon>Eukaryota</taxon>
        <taxon>Fungi</taxon>
        <taxon>Dikarya</taxon>
        <taxon>Ascomycota</taxon>
        <taxon>Saccharomycotina</taxon>
        <taxon>Saccharomycetes</taxon>
        <taxon>Phaffomycetales</taxon>
        <taxon>Wickerhamomycetaceae</taxon>
        <taxon>Wickerhamomyces</taxon>
    </lineage>
</organism>
<evidence type="ECO:0000256" key="3">
    <source>
        <dbReference type="ARBA" id="ARBA00022490"/>
    </source>
</evidence>
<evidence type="ECO:0000313" key="8">
    <source>
        <dbReference type="EMBL" id="KAH3681572.1"/>
    </source>
</evidence>
<evidence type="ECO:0000256" key="1">
    <source>
        <dbReference type="ARBA" id="ARBA00004275"/>
    </source>
</evidence>
<dbReference type="Gene3D" id="6.10.280.230">
    <property type="match status" value="1"/>
</dbReference>
<keyword evidence="3" id="KW-0963">Cytoplasm</keyword>
<gene>
    <name evidence="8" type="ORF">WICPIJ_007446</name>
</gene>
<keyword evidence="9" id="KW-1185">Reference proteome</keyword>
<comment type="caution">
    <text evidence="8">The sequence shown here is derived from an EMBL/GenBank/DDBJ whole genome shotgun (WGS) entry which is preliminary data.</text>
</comment>
<protein>
    <recommendedName>
        <fullName evidence="7">PEX18/PEX21 C-terminal domain-containing protein</fullName>
    </recommendedName>
</protein>
<dbReference type="EMBL" id="JAEUBG010004367">
    <property type="protein sequence ID" value="KAH3681572.1"/>
    <property type="molecule type" value="Genomic_DNA"/>
</dbReference>
<dbReference type="Proteomes" id="UP000774326">
    <property type="component" value="Unassembled WGS sequence"/>
</dbReference>